<name>A0A1H2V0L1_9RHOB</name>
<evidence type="ECO:0008006" key="3">
    <source>
        <dbReference type="Google" id="ProtNLM"/>
    </source>
</evidence>
<dbReference type="Pfam" id="PF07103">
    <property type="entry name" value="DUF1365"/>
    <property type="match status" value="1"/>
</dbReference>
<dbReference type="PANTHER" id="PTHR33973:SF4">
    <property type="entry name" value="OS07G0153300 PROTEIN"/>
    <property type="match status" value="1"/>
</dbReference>
<dbReference type="STRING" id="670155.SAMN04488001_1354"/>
<accession>A0A1H2V0L1</accession>
<sequence>MTPQGEHIAGETTHTRRGEIRHRFRYGVDYVMIDPEATGDYPRLFSRNGFNLMSVHDQDHGGPLNAGAGPDWARAVLERHGLTDKTVSLRLLTQPRFLSYGFNPVSFWLAFKVDALVAVIAEVSTPFGDRHSYLCHLSGFAPITKDSRIKAPKALHVSPFQDVKGSYEFAFDIRADRIAITILHSNQAEGVVATLSGPRAGLTNAKIVQGSLRRPMGALRVMFLIHWQALRLKLKGAQYRAHPKPPTSEVTECS</sequence>
<dbReference type="RefSeq" id="WP_089945962.1">
    <property type="nucleotide sequence ID" value="NZ_FNOI01000002.1"/>
</dbReference>
<dbReference type="AlphaFoldDB" id="A0A1H2V0L1"/>
<dbReference type="EMBL" id="FNOI01000002">
    <property type="protein sequence ID" value="SDW61830.1"/>
    <property type="molecule type" value="Genomic_DNA"/>
</dbReference>
<dbReference type="PANTHER" id="PTHR33973">
    <property type="entry name" value="OS07G0153300 PROTEIN"/>
    <property type="match status" value="1"/>
</dbReference>
<organism evidence="1 2">
    <name type="scientific">Litoreibacter albidus</name>
    <dbReference type="NCBI Taxonomy" id="670155"/>
    <lineage>
        <taxon>Bacteria</taxon>
        <taxon>Pseudomonadati</taxon>
        <taxon>Pseudomonadota</taxon>
        <taxon>Alphaproteobacteria</taxon>
        <taxon>Rhodobacterales</taxon>
        <taxon>Roseobacteraceae</taxon>
        <taxon>Litoreibacter</taxon>
    </lineage>
</organism>
<reference evidence="2" key="1">
    <citation type="submission" date="2016-10" db="EMBL/GenBank/DDBJ databases">
        <authorList>
            <person name="Varghese N."/>
            <person name="Submissions S."/>
        </authorList>
    </citation>
    <scope>NUCLEOTIDE SEQUENCE [LARGE SCALE GENOMIC DNA]</scope>
    <source>
        <strain evidence="2">DSM 26922</strain>
    </source>
</reference>
<keyword evidence="2" id="KW-1185">Reference proteome</keyword>
<proteinExistence type="predicted"/>
<dbReference type="InterPro" id="IPR010775">
    <property type="entry name" value="DUF1365"/>
</dbReference>
<dbReference type="Proteomes" id="UP000199441">
    <property type="component" value="Unassembled WGS sequence"/>
</dbReference>
<evidence type="ECO:0000313" key="1">
    <source>
        <dbReference type="EMBL" id="SDW61830.1"/>
    </source>
</evidence>
<gene>
    <name evidence="1" type="ORF">SAMN04488001_1354</name>
</gene>
<dbReference type="OrthoDB" id="9778801at2"/>
<evidence type="ECO:0000313" key="2">
    <source>
        <dbReference type="Proteomes" id="UP000199441"/>
    </source>
</evidence>
<protein>
    <recommendedName>
        <fullName evidence="3">Cyclopropane-fatty-acyl-phospholipid synthase</fullName>
    </recommendedName>
</protein>